<sequence>MIAREAATIPHKWLAKLFTEYGTEAADELKATVATGRIARAAAACRQIALTVPHPDDLTTDALYAALGAGGLQRVSPMITYMAEVGAVRLDRARIMNQIEEDRVMQVLVAYGEGPHRSLLNRYRNDFADRVRMSVTERTAITAAVDLLAELGDAPLAKLSQLHLKRTLHKGPEHRDALQEFLCFIAAQGGPILALPMPSRAELAANKKWQRDATTWRKRLEYPASSREARALIAVLIARLYALPLSRVLTLRREDVVFTPAGVTLWPKADALILEEPLADAFDKGMRQHCYWSLPMGQYLLGDEGGMLIISEAMVAKHLTDAAKYRRMFSKPGFRRGRP</sequence>
<protein>
    <submittedName>
        <fullName evidence="1">Beta-phosphoglucomutase</fullName>
    </submittedName>
</protein>
<dbReference type="AlphaFoldDB" id="A0A160PCD3"/>
<organism evidence="1 2">
    <name type="scientific">Methylorubrum populi</name>
    <dbReference type="NCBI Taxonomy" id="223967"/>
    <lineage>
        <taxon>Bacteria</taxon>
        <taxon>Pseudomonadati</taxon>
        <taxon>Pseudomonadota</taxon>
        <taxon>Alphaproteobacteria</taxon>
        <taxon>Hyphomicrobiales</taxon>
        <taxon>Methylobacteriaceae</taxon>
        <taxon>Methylorubrum</taxon>
    </lineage>
</organism>
<dbReference type="Proteomes" id="UP000218288">
    <property type="component" value="Chromosome"/>
</dbReference>
<gene>
    <name evidence="1" type="ORF">MPPM_0205</name>
</gene>
<evidence type="ECO:0000313" key="2">
    <source>
        <dbReference type="Proteomes" id="UP000218288"/>
    </source>
</evidence>
<accession>A0A160PCD3</accession>
<proteinExistence type="predicted"/>
<evidence type="ECO:0000313" key="1">
    <source>
        <dbReference type="EMBL" id="BAU88810.1"/>
    </source>
</evidence>
<reference evidence="1 2" key="1">
    <citation type="journal article" date="2016" name="Genome Announc.">
        <title>Complete Genome Sequence of Methylobacterium populi P-1M, Isolated from Pink-Pigmented Household Biofilm.</title>
        <authorList>
            <person name="Morohoshi T."/>
            <person name="Ikeda T."/>
        </authorList>
    </citation>
    <scope>NUCLEOTIDE SEQUENCE [LARGE SCALE GENOMIC DNA]</scope>
    <source>
        <strain evidence="1 2">P-1M</strain>
    </source>
</reference>
<dbReference type="EMBL" id="AP014809">
    <property type="protein sequence ID" value="BAU88810.1"/>
    <property type="molecule type" value="Genomic_DNA"/>
</dbReference>
<name>A0A160PCD3_9HYPH</name>